<sequence length="121" mass="13497">MEGGVDGRLGIRSAGDGVRLGMAWHEGDPARALRPGGGADLFWGLLQRFRSLFFKFGQRWSSGAGGRDQNRGMTHALRVGAREGRITSVASRLRNRRRWIPQTFFIFPSLLGICDLEFEYG</sequence>
<dbReference type="EMBL" id="SJPT01000007">
    <property type="protein sequence ID" value="TWU21006.1"/>
    <property type="molecule type" value="Genomic_DNA"/>
</dbReference>
<evidence type="ECO:0000313" key="2">
    <source>
        <dbReference type="Proteomes" id="UP000316304"/>
    </source>
</evidence>
<accession>A0A5C6CC74</accession>
<evidence type="ECO:0000313" key="1">
    <source>
        <dbReference type="EMBL" id="TWU21006.1"/>
    </source>
</evidence>
<dbReference type="AlphaFoldDB" id="A0A5C6CC74"/>
<name>A0A5C6CC74_9BACT</name>
<keyword evidence="2" id="KW-1185">Reference proteome</keyword>
<organism evidence="1 2">
    <name type="scientific">Novipirellula galeiformis</name>
    <dbReference type="NCBI Taxonomy" id="2528004"/>
    <lineage>
        <taxon>Bacteria</taxon>
        <taxon>Pseudomonadati</taxon>
        <taxon>Planctomycetota</taxon>
        <taxon>Planctomycetia</taxon>
        <taxon>Pirellulales</taxon>
        <taxon>Pirellulaceae</taxon>
        <taxon>Novipirellula</taxon>
    </lineage>
</organism>
<dbReference type="Proteomes" id="UP000316304">
    <property type="component" value="Unassembled WGS sequence"/>
</dbReference>
<comment type="caution">
    <text evidence="1">The sequence shown here is derived from an EMBL/GenBank/DDBJ whole genome shotgun (WGS) entry which is preliminary data.</text>
</comment>
<protein>
    <submittedName>
        <fullName evidence="1">Uncharacterized protein</fullName>
    </submittedName>
</protein>
<proteinExistence type="predicted"/>
<gene>
    <name evidence="1" type="ORF">Pla52o_40380</name>
</gene>
<reference evidence="1 2" key="1">
    <citation type="submission" date="2019-02" db="EMBL/GenBank/DDBJ databases">
        <title>Deep-cultivation of Planctomycetes and their phenomic and genomic characterization uncovers novel biology.</title>
        <authorList>
            <person name="Wiegand S."/>
            <person name="Jogler M."/>
            <person name="Boedeker C."/>
            <person name="Pinto D."/>
            <person name="Vollmers J."/>
            <person name="Rivas-Marin E."/>
            <person name="Kohn T."/>
            <person name="Peeters S.H."/>
            <person name="Heuer A."/>
            <person name="Rast P."/>
            <person name="Oberbeckmann S."/>
            <person name="Bunk B."/>
            <person name="Jeske O."/>
            <person name="Meyerdierks A."/>
            <person name="Storesund J.E."/>
            <person name="Kallscheuer N."/>
            <person name="Luecker S."/>
            <person name="Lage O.M."/>
            <person name="Pohl T."/>
            <person name="Merkel B.J."/>
            <person name="Hornburger P."/>
            <person name="Mueller R.-W."/>
            <person name="Bruemmer F."/>
            <person name="Labrenz M."/>
            <person name="Spormann A.M."/>
            <person name="Op Den Camp H."/>
            <person name="Overmann J."/>
            <person name="Amann R."/>
            <person name="Jetten M.S.M."/>
            <person name="Mascher T."/>
            <person name="Medema M.H."/>
            <person name="Devos D.P."/>
            <person name="Kaster A.-K."/>
            <person name="Ovreas L."/>
            <person name="Rohde M."/>
            <person name="Galperin M.Y."/>
            <person name="Jogler C."/>
        </authorList>
    </citation>
    <scope>NUCLEOTIDE SEQUENCE [LARGE SCALE GENOMIC DNA]</scope>
    <source>
        <strain evidence="1 2">Pla52o</strain>
    </source>
</reference>